<evidence type="ECO:0000259" key="3">
    <source>
        <dbReference type="Pfam" id="PF04321"/>
    </source>
</evidence>
<proteinExistence type="inferred from homology"/>
<evidence type="ECO:0000313" key="5">
    <source>
        <dbReference type="Proteomes" id="UP000321749"/>
    </source>
</evidence>
<gene>
    <name evidence="4" type="primary">rfbD</name>
    <name evidence="4" type="ORF">ABA31_20960</name>
</gene>
<comment type="similarity">
    <text evidence="1 2">Belongs to the dTDP-4-dehydrorhamnose reductase family.</text>
</comment>
<comment type="function">
    <text evidence="2">Catalyzes the reduction of dTDP-6-deoxy-L-lyxo-4-hexulose to yield dTDP-L-rhamnose.</text>
</comment>
<name>A0AA87USU0_9MICO</name>
<feature type="domain" description="RmlD-like substrate binding" evidence="3">
    <location>
        <begin position="1"/>
        <end position="281"/>
    </location>
</feature>
<protein>
    <recommendedName>
        <fullName evidence="2">dTDP-4-dehydrorhamnose reductase</fullName>
        <ecNumber evidence="2">1.1.1.133</ecNumber>
    </recommendedName>
</protein>
<dbReference type="RefSeq" id="WP_146795299.1">
    <property type="nucleotide sequence ID" value="NZ_BJUU01000013.1"/>
</dbReference>
<accession>A0AA87USU0</accession>
<evidence type="ECO:0000313" key="4">
    <source>
        <dbReference type="EMBL" id="GEK80745.1"/>
    </source>
</evidence>
<keyword evidence="2" id="KW-0560">Oxidoreductase</keyword>
<dbReference type="GO" id="GO:0008831">
    <property type="term" value="F:dTDP-4-dehydrorhamnose reductase activity"/>
    <property type="evidence" value="ECO:0007669"/>
    <property type="project" value="UniProtKB-EC"/>
</dbReference>
<dbReference type="EC" id="1.1.1.133" evidence="2"/>
<comment type="caution">
    <text evidence="4">The sequence shown here is derived from an EMBL/GenBank/DDBJ whole genome shotgun (WGS) entry which is preliminary data.</text>
</comment>
<dbReference type="EMBL" id="BJUU01000013">
    <property type="protein sequence ID" value="GEK80745.1"/>
    <property type="molecule type" value="Genomic_DNA"/>
</dbReference>
<evidence type="ECO:0000256" key="2">
    <source>
        <dbReference type="RuleBase" id="RU364082"/>
    </source>
</evidence>
<dbReference type="GO" id="GO:0019305">
    <property type="term" value="P:dTDP-rhamnose biosynthetic process"/>
    <property type="evidence" value="ECO:0007669"/>
    <property type="project" value="TreeGrafter"/>
</dbReference>
<dbReference type="SUPFAM" id="SSF51735">
    <property type="entry name" value="NAD(P)-binding Rossmann-fold domains"/>
    <property type="match status" value="1"/>
</dbReference>
<comment type="pathway">
    <text evidence="2">Carbohydrate biosynthesis; dTDP-L-rhamnose biosynthesis.</text>
</comment>
<dbReference type="GO" id="GO:0005829">
    <property type="term" value="C:cytosol"/>
    <property type="evidence" value="ECO:0007669"/>
    <property type="project" value="TreeGrafter"/>
</dbReference>
<dbReference type="InterPro" id="IPR029903">
    <property type="entry name" value="RmlD-like-bd"/>
</dbReference>
<keyword evidence="5" id="KW-1185">Reference proteome</keyword>
<dbReference type="Gene3D" id="3.90.25.10">
    <property type="entry name" value="UDP-galactose 4-epimerase, domain 1"/>
    <property type="match status" value="1"/>
</dbReference>
<dbReference type="Gene3D" id="3.40.50.720">
    <property type="entry name" value="NAD(P)-binding Rossmann-like Domain"/>
    <property type="match status" value="1"/>
</dbReference>
<reference evidence="4 5" key="1">
    <citation type="submission" date="2019-07" db="EMBL/GenBank/DDBJ databases">
        <title>Whole genome shotgun sequence of Agrococcus baldri NBRC 103055.</title>
        <authorList>
            <person name="Hosoyama A."/>
            <person name="Uohara A."/>
            <person name="Ohji S."/>
            <person name="Ichikawa N."/>
        </authorList>
    </citation>
    <scope>NUCLEOTIDE SEQUENCE [LARGE SCALE GENOMIC DNA]</scope>
    <source>
        <strain evidence="4 5">NBRC 103055</strain>
    </source>
</reference>
<dbReference type="PANTHER" id="PTHR10491">
    <property type="entry name" value="DTDP-4-DEHYDRORHAMNOSE REDUCTASE"/>
    <property type="match status" value="1"/>
</dbReference>
<keyword evidence="2" id="KW-0521">NADP</keyword>
<dbReference type="InterPro" id="IPR036291">
    <property type="entry name" value="NAD(P)-bd_dom_sf"/>
</dbReference>
<dbReference type="AlphaFoldDB" id="A0AA87USU0"/>
<dbReference type="Proteomes" id="UP000321749">
    <property type="component" value="Unassembled WGS sequence"/>
</dbReference>
<dbReference type="Pfam" id="PF04321">
    <property type="entry name" value="RmlD_sub_bind"/>
    <property type="match status" value="1"/>
</dbReference>
<sequence>MRILVTGGTGMLGVDVVDALAGHEVVAVGSAALDIRDAAACLAAARDVAGGPADAIVNCAAYTRVDDAETDEDAAFALNAGGAASLAAAAAEVGAVHVQVSTDYVFGGDASAPYPEDAPVAPVSAYGRTKAEGERLAREANPDTVIVRTAWLYGAGGTSFPRTMLRLAGERETLTVVDDQRGQPTWTRDLAAQIRALLEADVRRGVFHGTNAGQATWFDFARAVFAEAGLDPERVQPTDSAGFVRPAPRPAWSVLGHDGWAAAGLTPMRDWREALHEAFARGEVTAA</sequence>
<dbReference type="PANTHER" id="PTHR10491:SF4">
    <property type="entry name" value="METHIONINE ADENOSYLTRANSFERASE 2 SUBUNIT BETA"/>
    <property type="match status" value="1"/>
</dbReference>
<evidence type="ECO:0000256" key="1">
    <source>
        <dbReference type="ARBA" id="ARBA00010944"/>
    </source>
</evidence>
<organism evidence="4 5">
    <name type="scientific">Agrococcus baldri</name>
    <dbReference type="NCBI Taxonomy" id="153730"/>
    <lineage>
        <taxon>Bacteria</taxon>
        <taxon>Bacillati</taxon>
        <taxon>Actinomycetota</taxon>
        <taxon>Actinomycetes</taxon>
        <taxon>Micrococcales</taxon>
        <taxon>Microbacteriaceae</taxon>
        <taxon>Agrococcus</taxon>
    </lineage>
</organism>
<dbReference type="CDD" id="cd05254">
    <property type="entry name" value="dTDP_HR_like_SDR_e"/>
    <property type="match status" value="1"/>
</dbReference>
<dbReference type="NCBIfam" id="TIGR01214">
    <property type="entry name" value="rmlD"/>
    <property type="match status" value="1"/>
</dbReference>
<dbReference type="InterPro" id="IPR005913">
    <property type="entry name" value="dTDP_dehydrorham_reduct"/>
</dbReference>